<reference evidence="1 2" key="1">
    <citation type="submission" date="2017-11" db="EMBL/GenBank/DDBJ databases">
        <title>De novo assembly and phasing of dikaryotic genomes from two isolates of Puccinia coronata f. sp. avenae, the causal agent of oat crown rust.</title>
        <authorList>
            <person name="Miller M.E."/>
            <person name="Zhang Y."/>
            <person name="Omidvar V."/>
            <person name="Sperschneider J."/>
            <person name="Schwessinger B."/>
            <person name="Raley C."/>
            <person name="Palmer J.M."/>
            <person name="Garnica D."/>
            <person name="Upadhyaya N."/>
            <person name="Rathjen J."/>
            <person name="Taylor J.M."/>
            <person name="Park R.F."/>
            <person name="Dodds P.N."/>
            <person name="Hirsch C.D."/>
            <person name="Kianian S.F."/>
            <person name="Figueroa M."/>
        </authorList>
    </citation>
    <scope>NUCLEOTIDE SEQUENCE [LARGE SCALE GENOMIC DNA]</scope>
    <source>
        <strain evidence="1">12NC29</strain>
    </source>
</reference>
<comment type="caution">
    <text evidence="1">The sequence shown here is derived from an EMBL/GenBank/DDBJ whole genome shotgun (WGS) entry which is preliminary data.</text>
</comment>
<dbReference type="EMBL" id="PGCJ01000065">
    <property type="protein sequence ID" value="PLW53222.1"/>
    <property type="molecule type" value="Genomic_DNA"/>
</dbReference>
<organism evidence="1 2">
    <name type="scientific">Puccinia coronata f. sp. avenae</name>
    <dbReference type="NCBI Taxonomy" id="200324"/>
    <lineage>
        <taxon>Eukaryota</taxon>
        <taxon>Fungi</taxon>
        <taxon>Dikarya</taxon>
        <taxon>Basidiomycota</taxon>
        <taxon>Pucciniomycotina</taxon>
        <taxon>Pucciniomycetes</taxon>
        <taxon>Pucciniales</taxon>
        <taxon>Pucciniaceae</taxon>
        <taxon>Puccinia</taxon>
    </lineage>
</organism>
<dbReference type="AlphaFoldDB" id="A0A2N5VTE1"/>
<evidence type="ECO:0000313" key="1">
    <source>
        <dbReference type="EMBL" id="PLW53222.1"/>
    </source>
</evidence>
<accession>A0A2N5VTE1</accession>
<name>A0A2N5VTE1_9BASI</name>
<keyword evidence="2" id="KW-1185">Reference proteome</keyword>
<proteinExistence type="predicted"/>
<dbReference type="OrthoDB" id="273010at2759"/>
<dbReference type="STRING" id="200324.A0A2N5VTE1"/>
<gene>
    <name evidence="1" type="ORF">PCANC_07499</name>
</gene>
<evidence type="ECO:0000313" key="2">
    <source>
        <dbReference type="Proteomes" id="UP000235388"/>
    </source>
</evidence>
<sequence>MKKLTSGLERQFKECYRNSLRMITTKPLVYRKNWFTFVSHQFRNQTISEAFQKKDYDSIEYHIRRINNQLQLYSQPSVHQIHLPSSIATHMNLGWNLHPSNAQDELYIRFTWKTQFAERGSQTDHQRTMYKPGVLHLRVPTSKVWSILNSASALATEERAEKTAPSIHKKKKNVYTSSPSLGPASMSRRQVFDLTQPRLHESDACTAEELGMSNRSDHSLHPSLFLSRFSLSKKRTRTVLKRFYLSPS</sequence>
<dbReference type="Proteomes" id="UP000235388">
    <property type="component" value="Unassembled WGS sequence"/>
</dbReference>
<protein>
    <submittedName>
        <fullName evidence="1">Uncharacterized protein</fullName>
    </submittedName>
</protein>